<reference evidence="1 2" key="1">
    <citation type="submission" date="2014-03" db="EMBL/GenBank/DDBJ databases">
        <title>Genome sequencing of lytic Listeria phages.</title>
        <authorList>
            <person name="Rajanna C."/>
            <person name="Joelle W."/>
            <person name="Abuladze T."/>
            <person name="Li M."/>
            <person name="Anderson B."/>
            <person name="Sulakvelidze A."/>
        </authorList>
    </citation>
    <scope>NUCLEOTIDE SEQUENCE [LARGE SCALE GENOMIC DNA]</scope>
    <source>
        <strain evidence="1">List-36</strain>
    </source>
</reference>
<accession>A0A060AFS6</accession>
<dbReference type="Proteomes" id="UP000026982">
    <property type="component" value="Segment"/>
</dbReference>
<evidence type="ECO:0000313" key="1">
    <source>
        <dbReference type="EMBL" id="AIA64224.1"/>
    </source>
</evidence>
<dbReference type="EMBL" id="KJ535721">
    <property type="protein sequence ID" value="AIA64224.1"/>
    <property type="molecule type" value="Genomic_DNA"/>
</dbReference>
<organism evidence="1 2">
    <name type="scientific">Listeria phage List-36</name>
    <dbReference type="NCBI Taxonomy" id="1486422"/>
    <lineage>
        <taxon>Viruses</taxon>
        <taxon>Duplodnaviria</taxon>
        <taxon>Heunggongvirae</taxon>
        <taxon>Uroviricota</taxon>
        <taxon>Caudoviricetes</taxon>
        <taxon>Herelleviridae</taxon>
        <taxon>Jasinskavirinae</taxon>
        <taxon>Pecentumvirus</taxon>
        <taxon>Pecentumvirus list36</taxon>
    </lineage>
</organism>
<dbReference type="KEGG" id="vg:19685319"/>
<dbReference type="RefSeq" id="YP_009043431.1">
    <property type="nucleotide sequence ID" value="NC_024364.1"/>
</dbReference>
<proteinExistence type="predicted"/>
<keyword evidence="2" id="KW-1185">Reference proteome</keyword>
<name>A0A060AFS6_9CAUD</name>
<evidence type="ECO:0000313" key="2">
    <source>
        <dbReference type="Proteomes" id="UP000026982"/>
    </source>
</evidence>
<sequence length="37" mass="4208">MSKEQKQLSKEDLTLWVNFVVTGKVEKGTGETAKSYF</sequence>
<protein>
    <submittedName>
        <fullName evidence="1">Uncharacterized protein</fullName>
    </submittedName>
</protein>
<dbReference type="GeneID" id="19685319"/>